<comment type="similarity">
    <text evidence="1">Belongs to the SDHAF4 family.</text>
</comment>
<dbReference type="AlphaFoldDB" id="A0A131Y4V0"/>
<dbReference type="EMBL" id="GEFM01002710">
    <property type="protein sequence ID" value="JAP73086.1"/>
    <property type="molecule type" value="mRNA"/>
</dbReference>
<name>A0A131Y4V0_IXORI</name>
<dbReference type="GO" id="GO:0005739">
    <property type="term" value="C:mitochondrion"/>
    <property type="evidence" value="ECO:0007669"/>
    <property type="project" value="TreeGrafter"/>
</dbReference>
<dbReference type="PANTHER" id="PTHR28524">
    <property type="entry name" value="SUCCINATE DEHYDROGENASE ASSEMBLY FACTOR 4, MITOCHONDRIAL"/>
    <property type="match status" value="1"/>
</dbReference>
<feature type="compositionally biased region" description="Basic and acidic residues" evidence="3">
    <location>
        <begin position="7"/>
        <end position="23"/>
    </location>
</feature>
<protein>
    <recommendedName>
        <fullName evidence="2">Succinate dehydrogenase assembly factor 4, mitochondrial</fullName>
    </recommendedName>
</protein>
<feature type="compositionally biased region" description="Basic and acidic residues" evidence="3">
    <location>
        <begin position="74"/>
        <end position="87"/>
    </location>
</feature>
<dbReference type="InterPro" id="IPR012875">
    <property type="entry name" value="SDHF4"/>
</dbReference>
<reference evidence="4" key="1">
    <citation type="submission" date="2016-02" db="EMBL/GenBank/DDBJ databases">
        <title>RNAseq analyses of the midgut from blood- or serum-fed Ixodes ricinus ticks.</title>
        <authorList>
            <person name="Perner J."/>
            <person name="Provaznik J."/>
            <person name="Schrenkova J."/>
            <person name="Urbanova V."/>
            <person name="Ribeiro J.M."/>
            <person name="Kopacek P."/>
        </authorList>
    </citation>
    <scope>NUCLEOTIDE SEQUENCE</scope>
    <source>
        <tissue evidence="4">Gut</tissue>
    </source>
</reference>
<evidence type="ECO:0000256" key="3">
    <source>
        <dbReference type="SAM" id="MobiDB-lite"/>
    </source>
</evidence>
<dbReference type="PANTHER" id="PTHR28524:SF3">
    <property type="entry name" value="SUCCINATE DEHYDROGENASE ASSEMBLY FACTOR 4, MITOCHONDRIAL"/>
    <property type="match status" value="1"/>
</dbReference>
<organism evidence="4">
    <name type="scientific">Ixodes ricinus</name>
    <name type="common">Common tick</name>
    <name type="synonym">Acarus ricinus</name>
    <dbReference type="NCBI Taxonomy" id="34613"/>
    <lineage>
        <taxon>Eukaryota</taxon>
        <taxon>Metazoa</taxon>
        <taxon>Ecdysozoa</taxon>
        <taxon>Arthropoda</taxon>
        <taxon>Chelicerata</taxon>
        <taxon>Arachnida</taxon>
        <taxon>Acari</taxon>
        <taxon>Parasitiformes</taxon>
        <taxon>Ixodida</taxon>
        <taxon>Ixodoidea</taxon>
        <taxon>Ixodidae</taxon>
        <taxon>Ixodinae</taxon>
        <taxon>Ixodes</taxon>
    </lineage>
</organism>
<evidence type="ECO:0000313" key="4">
    <source>
        <dbReference type="EMBL" id="JAP73086.1"/>
    </source>
</evidence>
<sequence length="87" mass="9529">TSCIRSHQHEADDSRPSAEEPKPHRAKVTGVSIEQHAEADEQDSAAEDPFARFPDNTNPSTGEVGGPTGPEPTRFGDWERKGRVTDF</sequence>
<accession>A0A131Y4V0</accession>
<proteinExistence type="evidence at transcript level"/>
<feature type="region of interest" description="Disordered" evidence="3">
    <location>
        <begin position="1"/>
        <end position="87"/>
    </location>
</feature>
<feature type="non-terminal residue" evidence="4">
    <location>
        <position position="1"/>
    </location>
</feature>
<dbReference type="GO" id="GO:0034553">
    <property type="term" value="P:mitochondrial respiratory chain complex II assembly"/>
    <property type="evidence" value="ECO:0007669"/>
    <property type="project" value="TreeGrafter"/>
</dbReference>
<evidence type="ECO:0000256" key="1">
    <source>
        <dbReference type="ARBA" id="ARBA00005701"/>
    </source>
</evidence>
<evidence type="ECO:0000256" key="2">
    <source>
        <dbReference type="ARBA" id="ARBA00022170"/>
    </source>
</evidence>
<dbReference type="Pfam" id="PF07896">
    <property type="entry name" value="DUF1674"/>
    <property type="match status" value="1"/>
</dbReference>